<dbReference type="EMBL" id="GBXM01047845">
    <property type="protein sequence ID" value="JAH60732.1"/>
    <property type="molecule type" value="Transcribed_RNA"/>
</dbReference>
<reference evidence="1" key="2">
    <citation type="journal article" date="2015" name="Fish Shellfish Immunol.">
        <title>Early steps in the European eel (Anguilla anguilla)-Vibrio vulnificus interaction in the gills: Role of the RtxA13 toxin.</title>
        <authorList>
            <person name="Callol A."/>
            <person name="Pajuelo D."/>
            <person name="Ebbesson L."/>
            <person name="Teles M."/>
            <person name="MacKenzie S."/>
            <person name="Amaro C."/>
        </authorList>
    </citation>
    <scope>NUCLEOTIDE SEQUENCE</scope>
</reference>
<reference evidence="1" key="1">
    <citation type="submission" date="2014-11" db="EMBL/GenBank/DDBJ databases">
        <authorList>
            <person name="Amaro Gonzalez C."/>
        </authorList>
    </citation>
    <scope>NUCLEOTIDE SEQUENCE</scope>
</reference>
<protein>
    <submittedName>
        <fullName evidence="1">Uncharacterized protein</fullName>
    </submittedName>
</protein>
<evidence type="ECO:0000313" key="1">
    <source>
        <dbReference type="EMBL" id="JAH60732.1"/>
    </source>
</evidence>
<organism evidence="1">
    <name type="scientific">Anguilla anguilla</name>
    <name type="common">European freshwater eel</name>
    <name type="synonym">Muraena anguilla</name>
    <dbReference type="NCBI Taxonomy" id="7936"/>
    <lineage>
        <taxon>Eukaryota</taxon>
        <taxon>Metazoa</taxon>
        <taxon>Chordata</taxon>
        <taxon>Craniata</taxon>
        <taxon>Vertebrata</taxon>
        <taxon>Euteleostomi</taxon>
        <taxon>Actinopterygii</taxon>
        <taxon>Neopterygii</taxon>
        <taxon>Teleostei</taxon>
        <taxon>Anguilliformes</taxon>
        <taxon>Anguillidae</taxon>
        <taxon>Anguilla</taxon>
    </lineage>
</organism>
<sequence length="27" mass="3103">MNCNRFKNQINTLCCLSEVTQYSYSAA</sequence>
<accession>A0A0E9U4S8</accession>
<proteinExistence type="predicted"/>
<dbReference type="AlphaFoldDB" id="A0A0E9U4S8"/>
<name>A0A0E9U4S8_ANGAN</name>